<dbReference type="AlphaFoldDB" id="A0A9D4VZ99"/>
<reference evidence="6 7" key="1">
    <citation type="journal article" date="2022" name="Nat. Genet.">
        <title>Improved pea reference genome and pan-genome highlight genomic features and evolutionary characteristics.</title>
        <authorList>
            <person name="Yang T."/>
            <person name="Liu R."/>
            <person name="Luo Y."/>
            <person name="Hu S."/>
            <person name="Wang D."/>
            <person name="Wang C."/>
            <person name="Pandey M.K."/>
            <person name="Ge S."/>
            <person name="Xu Q."/>
            <person name="Li N."/>
            <person name="Li G."/>
            <person name="Huang Y."/>
            <person name="Saxena R.K."/>
            <person name="Ji Y."/>
            <person name="Li M."/>
            <person name="Yan X."/>
            <person name="He Y."/>
            <person name="Liu Y."/>
            <person name="Wang X."/>
            <person name="Xiang C."/>
            <person name="Varshney R.K."/>
            <person name="Ding H."/>
            <person name="Gao S."/>
            <person name="Zong X."/>
        </authorList>
    </citation>
    <scope>NUCLEOTIDE SEQUENCE [LARGE SCALE GENOMIC DNA]</scope>
    <source>
        <strain evidence="6 7">cv. Zhongwan 6</strain>
    </source>
</reference>
<dbReference type="InterPro" id="IPR031167">
    <property type="entry name" value="G_OBG"/>
</dbReference>
<sequence>MASLTSPPPSSFLTFHSRQTPFFSTHHFLPLPLHLPPRTIKLQHKRKTVECRVTNPNPPPSTALTKEPHKYFDHVIITVRGGDGGHGSILNQKPKKEVEKGKGKGKSIDNHKRSALKRDFDGSLILPMGGHGGDVVIYADETKDTLLEFHNKNRFNAKRGGNVDAVGVFTSYLRNGIAAPTVRIPVPLGTVVKSKRGKMLADLARHGDEVLVARGGQGGISLLDMPKHNRKKTTSLTTNMMRDDSDKVLVHGQPGEEVKLELTLRVVADVGLVGLPNAGKSTLLGAITLAKPDIADYPFTTLMPNLGRLDGDPNLGAGMYSSEATLADLPGLIEGAHLGKGLGRNFLRHLRRTRLLVHVVDASTENPVNDYRTVREELRMYNPEYLERPYIVVLNKIDLPEVEDKLPILTQEILRIGSDGTASQQKPTSEIPAQLLSDESDTKEKKLEDYPRPHSVIGVSVLKRIRVKEMLKEIRAALRHCIDSNGALASTVTR</sequence>
<dbReference type="InterPro" id="IPR006073">
    <property type="entry name" value="GTP-bd"/>
</dbReference>
<comment type="caution">
    <text evidence="6">The sequence shown here is derived from an EMBL/GenBank/DDBJ whole genome shotgun (WGS) entry which is preliminary data.</text>
</comment>
<dbReference type="InterPro" id="IPR005225">
    <property type="entry name" value="Small_GTP-bd"/>
</dbReference>
<protein>
    <recommendedName>
        <fullName evidence="8">GTP-binding protein OBGC2</fullName>
    </recommendedName>
</protein>
<feature type="compositionally biased region" description="Basic and acidic residues" evidence="3">
    <location>
        <begin position="94"/>
        <end position="109"/>
    </location>
</feature>
<evidence type="ECO:0000313" key="7">
    <source>
        <dbReference type="Proteomes" id="UP001058974"/>
    </source>
</evidence>
<accession>A0A9D4VZ99</accession>
<dbReference type="PANTHER" id="PTHR11702">
    <property type="entry name" value="DEVELOPMENTALLY REGULATED GTP-BINDING PROTEIN-RELATED"/>
    <property type="match status" value="1"/>
</dbReference>
<dbReference type="PROSITE" id="PS00905">
    <property type="entry name" value="GTP1_OBG"/>
    <property type="match status" value="1"/>
</dbReference>
<dbReference type="EMBL" id="JAMSHJ010000006">
    <property type="protein sequence ID" value="KAI5392880.1"/>
    <property type="molecule type" value="Genomic_DNA"/>
</dbReference>
<dbReference type="Pfam" id="PF01018">
    <property type="entry name" value="GTP1_OBG"/>
    <property type="match status" value="1"/>
</dbReference>
<dbReference type="InterPro" id="IPR006074">
    <property type="entry name" value="GTP1-OBG_CS"/>
</dbReference>
<dbReference type="Pfam" id="PF01926">
    <property type="entry name" value="MMR_HSR1"/>
    <property type="match status" value="1"/>
</dbReference>
<evidence type="ECO:0000256" key="1">
    <source>
        <dbReference type="ARBA" id="ARBA00022741"/>
    </source>
</evidence>
<evidence type="ECO:0000259" key="5">
    <source>
        <dbReference type="PROSITE" id="PS51883"/>
    </source>
</evidence>
<dbReference type="Gramene" id="Psat06G0015200-T2">
    <property type="protein sequence ID" value="KAI5392880.1"/>
    <property type="gene ID" value="KIW84_060152"/>
</dbReference>
<dbReference type="NCBIfam" id="TIGR00231">
    <property type="entry name" value="small_GTP"/>
    <property type="match status" value="1"/>
</dbReference>
<dbReference type="InterPro" id="IPR036726">
    <property type="entry name" value="GTP1_OBG_dom_sf"/>
</dbReference>
<dbReference type="SUPFAM" id="SSF82051">
    <property type="entry name" value="Obg GTP-binding protein N-terminal domain"/>
    <property type="match status" value="1"/>
</dbReference>
<dbReference type="InterPro" id="IPR027417">
    <property type="entry name" value="P-loop_NTPase"/>
</dbReference>
<evidence type="ECO:0000313" key="6">
    <source>
        <dbReference type="EMBL" id="KAI5392880.1"/>
    </source>
</evidence>
<dbReference type="Proteomes" id="UP001058974">
    <property type="component" value="Chromosome 6"/>
</dbReference>
<dbReference type="EMBL" id="JAMSHJ010000006">
    <property type="protein sequence ID" value="KAI5392879.1"/>
    <property type="molecule type" value="Genomic_DNA"/>
</dbReference>
<gene>
    <name evidence="6" type="ORF">KIW84_060152</name>
</gene>
<dbReference type="Gene3D" id="2.70.210.12">
    <property type="entry name" value="GTP1/OBG domain"/>
    <property type="match status" value="1"/>
</dbReference>
<dbReference type="PROSITE" id="PS51883">
    <property type="entry name" value="OBG"/>
    <property type="match status" value="1"/>
</dbReference>
<dbReference type="Gramene" id="Psat06G0015200-T1">
    <property type="protein sequence ID" value="KAI5392879.1"/>
    <property type="gene ID" value="KIW84_060152"/>
</dbReference>
<proteinExistence type="predicted"/>
<dbReference type="SUPFAM" id="SSF52540">
    <property type="entry name" value="P-loop containing nucleoside triphosphate hydrolases"/>
    <property type="match status" value="1"/>
</dbReference>
<evidence type="ECO:0000256" key="3">
    <source>
        <dbReference type="SAM" id="MobiDB-lite"/>
    </source>
</evidence>
<dbReference type="Gene3D" id="3.40.50.300">
    <property type="entry name" value="P-loop containing nucleotide triphosphate hydrolases"/>
    <property type="match status" value="1"/>
</dbReference>
<organism evidence="6 7">
    <name type="scientific">Pisum sativum</name>
    <name type="common">Garden pea</name>
    <name type="synonym">Lathyrus oleraceus</name>
    <dbReference type="NCBI Taxonomy" id="3888"/>
    <lineage>
        <taxon>Eukaryota</taxon>
        <taxon>Viridiplantae</taxon>
        <taxon>Streptophyta</taxon>
        <taxon>Embryophyta</taxon>
        <taxon>Tracheophyta</taxon>
        <taxon>Spermatophyta</taxon>
        <taxon>Magnoliopsida</taxon>
        <taxon>eudicotyledons</taxon>
        <taxon>Gunneridae</taxon>
        <taxon>Pentapetalae</taxon>
        <taxon>rosids</taxon>
        <taxon>fabids</taxon>
        <taxon>Fabales</taxon>
        <taxon>Fabaceae</taxon>
        <taxon>Papilionoideae</taxon>
        <taxon>50 kb inversion clade</taxon>
        <taxon>NPAAA clade</taxon>
        <taxon>Hologalegina</taxon>
        <taxon>IRL clade</taxon>
        <taxon>Fabeae</taxon>
        <taxon>Lathyrus</taxon>
    </lineage>
</organism>
<dbReference type="GO" id="GO:0005739">
    <property type="term" value="C:mitochondrion"/>
    <property type="evidence" value="ECO:0007669"/>
    <property type="project" value="TreeGrafter"/>
</dbReference>
<evidence type="ECO:0000256" key="2">
    <source>
        <dbReference type="ARBA" id="ARBA00023134"/>
    </source>
</evidence>
<evidence type="ECO:0000259" key="4">
    <source>
        <dbReference type="PROSITE" id="PS51710"/>
    </source>
</evidence>
<keyword evidence="7" id="KW-1185">Reference proteome</keyword>
<dbReference type="PANTHER" id="PTHR11702:SF39">
    <property type="entry name" value="GTP-BINDING PROTEIN OBGC2-RELATED"/>
    <property type="match status" value="1"/>
</dbReference>
<dbReference type="PROSITE" id="PS51710">
    <property type="entry name" value="G_OBG"/>
    <property type="match status" value="1"/>
</dbReference>
<keyword evidence="2" id="KW-0342">GTP-binding</keyword>
<feature type="compositionally biased region" description="Basic and acidic residues" evidence="3">
    <location>
        <begin position="440"/>
        <end position="449"/>
    </location>
</feature>
<feature type="domain" description="Obg" evidence="5">
    <location>
        <begin position="69"/>
        <end position="267"/>
    </location>
</feature>
<keyword evidence="1" id="KW-0547">Nucleotide-binding</keyword>
<dbReference type="InterPro" id="IPR045086">
    <property type="entry name" value="OBG_GTPase"/>
</dbReference>
<name>A0A9D4VZ99_PEA</name>
<feature type="region of interest" description="Disordered" evidence="3">
    <location>
        <begin position="83"/>
        <end position="109"/>
    </location>
</feature>
<dbReference type="GO" id="GO:0003924">
    <property type="term" value="F:GTPase activity"/>
    <property type="evidence" value="ECO:0007669"/>
    <property type="project" value="InterPro"/>
</dbReference>
<dbReference type="InterPro" id="IPR006169">
    <property type="entry name" value="GTP1_OBG_dom"/>
</dbReference>
<feature type="domain" description="OBG-type G" evidence="4">
    <location>
        <begin position="268"/>
        <end position="479"/>
    </location>
</feature>
<dbReference type="CDD" id="cd01898">
    <property type="entry name" value="Obg"/>
    <property type="match status" value="1"/>
</dbReference>
<dbReference type="PRINTS" id="PR00326">
    <property type="entry name" value="GTP1OBG"/>
</dbReference>
<evidence type="ECO:0008006" key="8">
    <source>
        <dbReference type="Google" id="ProtNLM"/>
    </source>
</evidence>
<feature type="region of interest" description="Disordered" evidence="3">
    <location>
        <begin position="419"/>
        <end position="449"/>
    </location>
</feature>
<dbReference type="GO" id="GO:0005525">
    <property type="term" value="F:GTP binding"/>
    <property type="evidence" value="ECO:0007669"/>
    <property type="project" value="UniProtKB-KW"/>
</dbReference>
<dbReference type="GO" id="GO:0042254">
    <property type="term" value="P:ribosome biogenesis"/>
    <property type="evidence" value="ECO:0007669"/>
    <property type="project" value="UniProtKB-UniRule"/>
</dbReference>